<keyword evidence="8" id="KW-1185">Reference proteome</keyword>
<feature type="transmembrane region" description="Helical" evidence="6">
    <location>
        <begin position="73"/>
        <end position="93"/>
    </location>
</feature>
<feature type="transmembrane region" description="Helical" evidence="6">
    <location>
        <begin position="240"/>
        <end position="264"/>
    </location>
</feature>
<dbReference type="GO" id="GO:0016020">
    <property type="term" value="C:membrane"/>
    <property type="evidence" value="ECO:0007669"/>
    <property type="project" value="UniProtKB-SubCell"/>
</dbReference>
<dbReference type="InterPro" id="IPR009716">
    <property type="entry name" value="Ferroportin-1"/>
</dbReference>
<dbReference type="PANTHER" id="PTHR11660:SF69">
    <property type="entry name" value="SOLUTE CARRIER FAMILY 40 MEMBER"/>
    <property type="match status" value="1"/>
</dbReference>
<organism evidence="7 8">
    <name type="scientific">Pristionchus entomophagus</name>
    <dbReference type="NCBI Taxonomy" id="358040"/>
    <lineage>
        <taxon>Eukaryota</taxon>
        <taxon>Metazoa</taxon>
        <taxon>Ecdysozoa</taxon>
        <taxon>Nematoda</taxon>
        <taxon>Chromadorea</taxon>
        <taxon>Rhabditida</taxon>
        <taxon>Rhabditina</taxon>
        <taxon>Diplogasteromorpha</taxon>
        <taxon>Diplogasteroidea</taxon>
        <taxon>Neodiplogasteridae</taxon>
        <taxon>Pristionchus</taxon>
    </lineage>
</organism>
<comment type="caution">
    <text evidence="6">Lacks conserved residue(s) required for the propagation of feature annotation.</text>
</comment>
<evidence type="ECO:0000256" key="3">
    <source>
        <dbReference type="ARBA" id="ARBA00022692"/>
    </source>
</evidence>
<reference evidence="7" key="1">
    <citation type="submission" date="2023-10" db="EMBL/GenBank/DDBJ databases">
        <title>Genome assembly of Pristionchus species.</title>
        <authorList>
            <person name="Yoshida K."/>
            <person name="Sommer R.J."/>
        </authorList>
    </citation>
    <scope>NUCLEOTIDE SEQUENCE</scope>
    <source>
        <strain evidence="7">RS0144</strain>
    </source>
</reference>
<evidence type="ECO:0000256" key="2">
    <source>
        <dbReference type="ARBA" id="ARBA00022448"/>
    </source>
</evidence>
<dbReference type="AlphaFoldDB" id="A0AAV5T7Z5"/>
<comment type="caution">
    <text evidence="7">The sequence shown here is derived from an EMBL/GenBank/DDBJ whole genome shotgun (WGS) entry which is preliminary data.</text>
</comment>
<evidence type="ECO:0000256" key="1">
    <source>
        <dbReference type="ARBA" id="ARBA00004141"/>
    </source>
</evidence>
<evidence type="ECO:0000256" key="5">
    <source>
        <dbReference type="ARBA" id="ARBA00023136"/>
    </source>
</evidence>
<keyword evidence="6" id="KW-0406">Ion transport</keyword>
<evidence type="ECO:0000256" key="6">
    <source>
        <dbReference type="RuleBase" id="RU365065"/>
    </source>
</evidence>
<dbReference type="PANTHER" id="PTHR11660">
    <property type="entry name" value="SOLUTE CARRIER FAMILY 40 MEMBER"/>
    <property type="match status" value="1"/>
</dbReference>
<keyword evidence="2 6" id="KW-0813">Transport</keyword>
<name>A0AAV5T7Z5_9BILA</name>
<comment type="similarity">
    <text evidence="6">Belongs to the ferroportin (FP) (TC 2.A.100) family. SLC40A subfamily.</text>
</comment>
<feature type="transmembrane region" description="Helical" evidence="6">
    <location>
        <begin position="192"/>
        <end position="212"/>
    </location>
</feature>
<feature type="transmembrane region" description="Helical" evidence="6">
    <location>
        <begin position="33"/>
        <end position="53"/>
    </location>
</feature>
<evidence type="ECO:0000256" key="4">
    <source>
        <dbReference type="ARBA" id="ARBA00022989"/>
    </source>
</evidence>
<evidence type="ECO:0000313" key="7">
    <source>
        <dbReference type="EMBL" id="GMS91681.1"/>
    </source>
</evidence>
<feature type="non-terminal residue" evidence="7">
    <location>
        <position position="1"/>
    </location>
</feature>
<feature type="transmembrane region" description="Helical" evidence="6">
    <location>
        <begin position="141"/>
        <end position="163"/>
    </location>
</feature>
<proteinExistence type="inferred from homology"/>
<feature type="non-terminal residue" evidence="7">
    <location>
        <position position="269"/>
    </location>
</feature>
<dbReference type="GO" id="GO:0005381">
    <property type="term" value="F:iron ion transmembrane transporter activity"/>
    <property type="evidence" value="ECO:0007669"/>
    <property type="project" value="UniProtKB-UniRule"/>
</dbReference>
<protein>
    <recommendedName>
        <fullName evidence="6">Solute carrier family 40 member</fullName>
    </recommendedName>
</protein>
<keyword evidence="3 6" id="KW-0812">Transmembrane</keyword>
<feature type="transmembrane region" description="Helical" evidence="6">
    <location>
        <begin position="100"/>
        <end position="121"/>
    </location>
</feature>
<dbReference type="EMBL" id="BTSX01000004">
    <property type="protein sequence ID" value="GMS91681.1"/>
    <property type="molecule type" value="Genomic_DNA"/>
</dbReference>
<dbReference type="Proteomes" id="UP001432027">
    <property type="component" value="Unassembled WGS sequence"/>
</dbReference>
<accession>A0AAV5T7Z5</accession>
<comment type="subcellular location">
    <subcellularLocation>
        <location evidence="1 6">Membrane</location>
        <topology evidence="1 6">Multi-pass membrane protein</topology>
    </subcellularLocation>
</comment>
<comment type="function">
    <text evidence="6">May be involved in iron transport and iron homeostasis.</text>
</comment>
<sequence length="269" mass="29719">TMGAVAAFVGKISGLTEHVTDSIWFQTPSMFGLPVKILTLVYILVFAAVDWLLLRVSYYHQSYRSFSGPLSQMTFVVEAAILLVCIAAVVGVYGKKERVLLTFECTIAGCVFVIPILYILYCVRVARGTADGAEDLVAIEILFLYGILLGITAVFIYTCLHAIRVVDKLRREMSSGDGRRLMMENEPAFDRGWSFVISLCMQLLGGIQLVSIQQLVEGLAQIGFSGAVGRLVDLRNERKWGMMMCLIGNNFSMISTGLLFVLCLSIERS</sequence>
<dbReference type="Pfam" id="PF06963">
    <property type="entry name" value="FPN1"/>
    <property type="match status" value="1"/>
</dbReference>
<keyword evidence="4 6" id="KW-1133">Transmembrane helix</keyword>
<keyword evidence="5 6" id="KW-0472">Membrane</keyword>
<gene>
    <name evidence="7" type="ORF">PENTCL1PPCAC_13856</name>
</gene>
<evidence type="ECO:0000313" key="8">
    <source>
        <dbReference type="Proteomes" id="UP001432027"/>
    </source>
</evidence>